<keyword evidence="7" id="KW-1185">Reference proteome</keyword>
<dbReference type="SUPFAM" id="SSF52833">
    <property type="entry name" value="Thioredoxin-like"/>
    <property type="match status" value="1"/>
</dbReference>
<dbReference type="GO" id="GO:0030313">
    <property type="term" value="C:cell envelope"/>
    <property type="evidence" value="ECO:0007669"/>
    <property type="project" value="UniProtKB-SubCell"/>
</dbReference>
<dbReference type="PROSITE" id="PS00194">
    <property type="entry name" value="THIOREDOXIN_1"/>
    <property type="match status" value="1"/>
</dbReference>
<feature type="transmembrane region" description="Helical" evidence="4">
    <location>
        <begin position="12"/>
        <end position="33"/>
    </location>
</feature>
<dbReference type="KEGG" id="psl:Psta_0886"/>
<dbReference type="PANTHER" id="PTHR42852">
    <property type="entry name" value="THIOL:DISULFIDE INTERCHANGE PROTEIN DSBE"/>
    <property type="match status" value="1"/>
</dbReference>
<name>D2R775_PIRSD</name>
<evidence type="ECO:0000313" key="6">
    <source>
        <dbReference type="EMBL" id="ADB15571.1"/>
    </source>
</evidence>
<evidence type="ECO:0000256" key="4">
    <source>
        <dbReference type="SAM" id="Phobius"/>
    </source>
</evidence>
<keyword evidence="2" id="KW-0201">Cytochrome c-type biogenesis</keyword>
<evidence type="ECO:0000256" key="1">
    <source>
        <dbReference type="ARBA" id="ARBA00004196"/>
    </source>
</evidence>
<dbReference type="AlphaFoldDB" id="D2R775"/>
<gene>
    <name evidence="6" type="ordered locus">Psta_0886</name>
</gene>
<dbReference type="GO" id="GO:0016491">
    <property type="term" value="F:oxidoreductase activity"/>
    <property type="evidence" value="ECO:0007669"/>
    <property type="project" value="InterPro"/>
</dbReference>
<feature type="domain" description="Thioredoxin" evidence="5">
    <location>
        <begin position="95"/>
        <end position="235"/>
    </location>
</feature>
<dbReference type="InterPro" id="IPR036249">
    <property type="entry name" value="Thioredoxin-like_sf"/>
</dbReference>
<dbReference type="eggNOG" id="COG0526">
    <property type="taxonomic scope" value="Bacteria"/>
</dbReference>
<dbReference type="InterPro" id="IPR013766">
    <property type="entry name" value="Thioredoxin_domain"/>
</dbReference>
<organism evidence="6 7">
    <name type="scientific">Pirellula staleyi (strain ATCC 27377 / DSM 6068 / ICPB 4128)</name>
    <name type="common">Pirella staleyi</name>
    <dbReference type="NCBI Taxonomy" id="530564"/>
    <lineage>
        <taxon>Bacteria</taxon>
        <taxon>Pseudomonadati</taxon>
        <taxon>Planctomycetota</taxon>
        <taxon>Planctomycetia</taxon>
        <taxon>Pirellulales</taxon>
        <taxon>Pirellulaceae</taxon>
        <taxon>Pirellula</taxon>
    </lineage>
</organism>
<dbReference type="Gene3D" id="3.40.30.10">
    <property type="entry name" value="Glutaredoxin"/>
    <property type="match status" value="1"/>
</dbReference>
<dbReference type="InterPro" id="IPR050553">
    <property type="entry name" value="Thioredoxin_ResA/DsbE_sf"/>
</dbReference>
<evidence type="ECO:0000256" key="2">
    <source>
        <dbReference type="ARBA" id="ARBA00022748"/>
    </source>
</evidence>
<protein>
    <submittedName>
        <fullName evidence="6">Redoxin domain protein</fullName>
    </submittedName>
</protein>
<dbReference type="STRING" id="530564.Psta_0886"/>
<reference evidence="6 7" key="1">
    <citation type="journal article" date="2009" name="Stand. Genomic Sci.">
        <title>Complete genome sequence of Pirellula staleyi type strain (ATCC 27377).</title>
        <authorList>
            <person name="Clum A."/>
            <person name="Tindall B.J."/>
            <person name="Sikorski J."/>
            <person name="Ivanova N."/>
            <person name="Mavrommatis K."/>
            <person name="Lucas S."/>
            <person name="Glavina del Rio T."/>
            <person name="Nolan M."/>
            <person name="Chen F."/>
            <person name="Tice H."/>
            <person name="Pitluck S."/>
            <person name="Cheng J.F."/>
            <person name="Chertkov O."/>
            <person name="Brettin T."/>
            <person name="Han C."/>
            <person name="Detter J.C."/>
            <person name="Kuske C."/>
            <person name="Bruce D."/>
            <person name="Goodwin L."/>
            <person name="Ovchinikova G."/>
            <person name="Pati A."/>
            <person name="Mikhailova N."/>
            <person name="Chen A."/>
            <person name="Palaniappan K."/>
            <person name="Land M."/>
            <person name="Hauser L."/>
            <person name="Chang Y.J."/>
            <person name="Jeffries C.D."/>
            <person name="Chain P."/>
            <person name="Rohde M."/>
            <person name="Goker M."/>
            <person name="Bristow J."/>
            <person name="Eisen J.A."/>
            <person name="Markowitz V."/>
            <person name="Hugenholtz P."/>
            <person name="Kyrpides N.C."/>
            <person name="Klenk H.P."/>
            <person name="Lapidus A."/>
        </authorList>
    </citation>
    <scope>NUCLEOTIDE SEQUENCE [LARGE SCALE GENOMIC DNA]</scope>
    <source>
        <strain evidence="7">ATCC 27377 / DSM 6068 / ICPB 4128</strain>
    </source>
</reference>
<accession>D2R775</accession>
<evidence type="ECO:0000313" key="7">
    <source>
        <dbReference type="Proteomes" id="UP000001887"/>
    </source>
</evidence>
<dbReference type="Proteomes" id="UP000001887">
    <property type="component" value="Chromosome"/>
</dbReference>
<dbReference type="PANTHER" id="PTHR42852:SF13">
    <property type="entry name" value="PROTEIN DIPZ"/>
    <property type="match status" value="1"/>
</dbReference>
<dbReference type="PROSITE" id="PS51352">
    <property type="entry name" value="THIOREDOXIN_2"/>
    <property type="match status" value="1"/>
</dbReference>
<dbReference type="InterPro" id="IPR013740">
    <property type="entry name" value="Redoxin"/>
</dbReference>
<dbReference type="OrthoDB" id="288837at2"/>
<keyword evidence="4" id="KW-0472">Membrane</keyword>
<evidence type="ECO:0000259" key="5">
    <source>
        <dbReference type="PROSITE" id="PS51352"/>
    </source>
</evidence>
<proteinExistence type="predicted"/>
<dbReference type="Pfam" id="PF08534">
    <property type="entry name" value="Redoxin"/>
    <property type="match status" value="1"/>
</dbReference>
<dbReference type="HOGENOM" id="CLU_1165014_0_0_0"/>
<dbReference type="GO" id="GO:0017004">
    <property type="term" value="P:cytochrome complex assembly"/>
    <property type="evidence" value="ECO:0007669"/>
    <property type="project" value="UniProtKB-KW"/>
</dbReference>
<feature type="transmembrane region" description="Helical" evidence="4">
    <location>
        <begin position="45"/>
        <end position="69"/>
    </location>
</feature>
<dbReference type="EMBL" id="CP001848">
    <property type="protein sequence ID" value="ADB15571.1"/>
    <property type="molecule type" value="Genomic_DNA"/>
</dbReference>
<keyword evidence="3" id="KW-0676">Redox-active center</keyword>
<keyword evidence="4" id="KW-0812">Transmembrane</keyword>
<comment type="subcellular location">
    <subcellularLocation>
        <location evidence="1">Cell envelope</location>
    </subcellularLocation>
</comment>
<sequence precursor="true">MSVSTYNSITAVLGLGVVIALVVMVVSLIAMIVRWRSPKRRTHVVRLLGSLAAIVGLIGTQQALLWLVFIPSLGREQMAKFQAAREASLAESSLVRVGDAAPSFTLTTDEGRPFSLPDDKRVTLINFFATWCGPCQLELPHLERIWKANQSQAHFQMLIIGREETTETVQTYRAKYGYTFPMAADPDRSVFARFARESIPRTLVVSPDGQIVYSQAGFNEADLEELEKVLREQLAQLP</sequence>
<dbReference type="InterPro" id="IPR017937">
    <property type="entry name" value="Thioredoxin_CS"/>
</dbReference>
<evidence type="ECO:0000256" key="3">
    <source>
        <dbReference type="ARBA" id="ARBA00023284"/>
    </source>
</evidence>
<keyword evidence="4" id="KW-1133">Transmembrane helix</keyword>
<dbReference type="CDD" id="cd02966">
    <property type="entry name" value="TlpA_like_family"/>
    <property type="match status" value="1"/>
</dbReference>